<evidence type="ECO:0000313" key="3">
    <source>
        <dbReference type="Proteomes" id="UP000230973"/>
    </source>
</evidence>
<dbReference type="Proteomes" id="UP000230973">
    <property type="component" value="Unassembled WGS sequence"/>
</dbReference>
<dbReference type="InterPro" id="IPR002725">
    <property type="entry name" value="YgjP-like_metallopeptidase"/>
</dbReference>
<proteinExistence type="predicted"/>
<dbReference type="AlphaFoldDB" id="A0A2M7QBE0"/>
<dbReference type="InterPro" id="IPR053136">
    <property type="entry name" value="UTP_pyrophosphatase-like"/>
</dbReference>
<dbReference type="Gene3D" id="3.30.2010.10">
    <property type="entry name" value="Metalloproteases ('zincins'), catalytic domain"/>
    <property type="match status" value="1"/>
</dbReference>
<evidence type="ECO:0000259" key="1">
    <source>
        <dbReference type="Pfam" id="PF01863"/>
    </source>
</evidence>
<dbReference type="Pfam" id="PF01863">
    <property type="entry name" value="YgjP-like"/>
    <property type="match status" value="2"/>
</dbReference>
<feature type="domain" description="YgjP-like metallopeptidase" evidence="1">
    <location>
        <begin position="42"/>
        <end position="90"/>
    </location>
</feature>
<protein>
    <recommendedName>
        <fullName evidence="1">YgjP-like metallopeptidase domain-containing protein</fullName>
    </recommendedName>
</protein>
<dbReference type="PANTHER" id="PTHR30399:SF1">
    <property type="entry name" value="UTP PYROPHOSPHATASE"/>
    <property type="match status" value="1"/>
</dbReference>
<reference evidence="3" key="1">
    <citation type="submission" date="2017-09" db="EMBL/GenBank/DDBJ databases">
        <title>Depth-based differentiation of microbial function through sediment-hosted aquifers and enrichment of novel symbionts in the deep terrestrial subsurface.</title>
        <authorList>
            <person name="Probst A.J."/>
            <person name="Ladd B."/>
            <person name="Jarett J.K."/>
            <person name="Geller-Mcgrath D.E."/>
            <person name="Sieber C.M.K."/>
            <person name="Emerson J.B."/>
            <person name="Anantharaman K."/>
            <person name="Thomas B.C."/>
            <person name="Malmstrom R."/>
            <person name="Stieglmeier M."/>
            <person name="Klingl A."/>
            <person name="Woyke T."/>
            <person name="Ryan C.M."/>
            <person name="Banfield J.F."/>
        </authorList>
    </citation>
    <scope>NUCLEOTIDE SEQUENCE [LARGE SCALE GENOMIC DNA]</scope>
</reference>
<dbReference type="PANTHER" id="PTHR30399">
    <property type="entry name" value="UNCHARACTERIZED PROTEIN YGJP"/>
    <property type="match status" value="1"/>
</dbReference>
<dbReference type="CDD" id="cd07344">
    <property type="entry name" value="M48_yhfN_like"/>
    <property type="match status" value="1"/>
</dbReference>
<sequence>MGNRRLHIRNGSPHRPQPFCYPELMPETSDITYTIRRSVRAKRLRATVYPDARVVVTAPPAASVRTIVRFVEKYGDWIRQKLAKRKKAADCAYLPGGRRDYLRHRETVRKTVHDTLRRLNSAYGFTYGRVSIKNLYGRWGSCSSKRNLNFNYKLIHLPPHLAEYIIAHELCHLGEMNHSVRFWKLVARTIPDHRDRRRELRKYLM</sequence>
<dbReference type="EMBL" id="PFLC01000021">
    <property type="protein sequence ID" value="PIY62970.1"/>
    <property type="molecule type" value="Genomic_DNA"/>
</dbReference>
<gene>
    <name evidence="2" type="ORF">COY93_01555</name>
</gene>
<feature type="domain" description="YgjP-like metallopeptidase" evidence="1">
    <location>
        <begin position="105"/>
        <end position="202"/>
    </location>
</feature>
<organism evidence="2 3">
    <name type="scientific">Candidatus Uhrbacteria bacterium CG_4_10_14_0_8_um_filter_58_22</name>
    <dbReference type="NCBI Taxonomy" id="1975029"/>
    <lineage>
        <taxon>Bacteria</taxon>
        <taxon>Candidatus Uhriibacteriota</taxon>
    </lineage>
</organism>
<accession>A0A2M7QBE0</accession>
<name>A0A2M7QBE0_9BACT</name>
<comment type="caution">
    <text evidence="2">The sequence shown here is derived from an EMBL/GenBank/DDBJ whole genome shotgun (WGS) entry which is preliminary data.</text>
</comment>
<evidence type="ECO:0000313" key="2">
    <source>
        <dbReference type="EMBL" id="PIY62970.1"/>
    </source>
</evidence>